<keyword evidence="6 8" id="KW-1133">Transmembrane helix</keyword>
<evidence type="ECO:0000313" key="10">
    <source>
        <dbReference type="Proteomes" id="UP000028252"/>
    </source>
</evidence>
<feature type="transmembrane region" description="Helical" evidence="8">
    <location>
        <begin position="311"/>
        <end position="331"/>
    </location>
</feature>
<keyword evidence="4" id="KW-1003">Cell membrane</keyword>
<dbReference type="InterPro" id="IPR037294">
    <property type="entry name" value="ABC_BtuC-like"/>
</dbReference>
<evidence type="ECO:0000313" key="9">
    <source>
        <dbReference type="EMBL" id="KEA64892.1"/>
    </source>
</evidence>
<protein>
    <submittedName>
        <fullName evidence="9">Hemin ABC transporter, permease protein</fullName>
    </submittedName>
</protein>
<evidence type="ECO:0000256" key="7">
    <source>
        <dbReference type="ARBA" id="ARBA00023136"/>
    </source>
</evidence>
<evidence type="ECO:0000256" key="4">
    <source>
        <dbReference type="ARBA" id="ARBA00022475"/>
    </source>
</evidence>
<dbReference type="eggNOG" id="COG0609">
    <property type="taxonomic scope" value="Bacteria"/>
</dbReference>
<reference evidence="9 10" key="1">
    <citation type="submission" date="2014-04" db="EMBL/GenBank/DDBJ databases">
        <title>Marinobacterium kochiensis sp. nov., isolated from sediment sample collected from Kochi backwaters in Kerala, India.</title>
        <authorList>
            <person name="Singh A."/>
            <person name="Pinnaka A.K."/>
        </authorList>
    </citation>
    <scope>NUCLEOTIDE SEQUENCE [LARGE SCALE GENOMIC DNA]</scope>
    <source>
        <strain evidence="9 10">AK27</strain>
    </source>
</reference>
<dbReference type="PANTHER" id="PTHR30472">
    <property type="entry name" value="FERRIC ENTEROBACTIN TRANSPORT SYSTEM PERMEASE PROTEIN"/>
    <property type="match status" value="1"/>
</dbReference>
<dbReference type="CDD" id="cd06550">
    <property type="entry name" value="TM_ABC_iron-siderophores_like"/>
    <property type="match status" value="1"/>
</dbReference>
<feature type="transmembrane region" description="Helical" evidence="8">
    <location>
        <begin position="241"/>
        <end position="269"/>
    </location>
</feature>
<dbReference type="GO" id="GO:0005886">
    <property type="term" value="C:plasma membrane"/>
    <property type="evidence" value="ECO:0007669"/>
    <property type="project" value="UniProtKB-SubCell"/>
</dbReference>
<evidence type="ECO:0000256" key="5">
    <source>
        <dbReference type="ARBA" id="ARBA00022692"/>
    </source>
</evidence>
<dbReference type="PANTHER" id="PTHR30472:SF25">
    <property type="entry name" value="ABC TRANSPORTER PERMEASE PROTEIN MJ0876-RELATED"/>
    <property type="match status" value="1"/>
</dbReference>
<dbReference type="FunFam" id="1.10.3470.10:FF:000001">
    <property type="entry name" value="Vitamin B12 ABC transporter permease BtuC"/>
    <property type="match status" value="1"/>
</dbReference>
<dbReference type="STRING" id="1232683.ADIMK_0594"/>
<proteinExistence type="inferred from homology"/>
<keyword evidence="5 8" id="KW-0812">Transmembrane</keyword>
<feature type="transmembrane region" description="Helical" evidence="8">
    <location>
        <begin position="281"/>
        <end position="299"/>
    </location>
</feature>
<dbReference type="GO" id="GO:0033214">
    <property type="term" value="P:siderophore-iron import into cell"/>
    <property type="evidence" value="ECO:0007669"/>
    <property type="project" value="TreeGrafter"/>
</dbReference>
<gene>
    <name evidence="9" type="ORF">ADIMK_0594</name>
</gene>
<evidence type="ECO:0000256" key="2">
    <source>
        <dbReference type="ARBA" id="ARBA00007935"/>
    </source>
</evidence>
<feature type="transmembrane region" description="Helical" evidence="8">
    <location>
        <begin position="117"/>
        <end position="138"/>
    </location>
</feature>
<feature type="transmembrane region" description="Helical" evidence="8">
    <location>
        <begin position="91"/>
        <end position="111"/>
    </location>
</feature>
<keyword evidence="7 8" id="KW-0472">Membrane</keyword>
<keyword evidence="3" id="KW-0813">Transport</keyword>
<keyword evidence="10" id="KW-1185">Reference proteome</keyword>
<dbReference type="Pfam" id="PF01032">
    <property type="entry name" value="FecCD"/>
    <property type="match status" value="1"/>
</dbReference>
<comment type="caution">
    <text evidence="9">The sequence shown here is derived from an EMBL/GenBank/DDBJ whole genome shotgun (WGS) entry which is preliminary data.</text>
</comment>
<feature type="transmembrane region" description="Helical" evidence="8">
    <location>
        <begin position="150"/>
        <end position="172"/>
    </location>
</feature>
<dbReference type="InterPro" id="IPR000522">
    <property type="entry name" value="ABC_transptr_permease_BtuC"/>
</dbReference>
<evidence type="ECO:0000256" key="6">
    <source>
        <dbReference type="ARBA" id="ARBA00022989"/>
    </source>
</evidence>
<feature type="transmembrane region" description="Helical" evidence="8">
    <location>
        <begin position="12"/>
        <end position="32"/>
    </location>
</feature>
<dbReference type="GO" id="GO:0022857">
    <property type="term" value="F:transmembrane transporter activity"/>
    <property type="evidence" value="ECO:0007669"/>
    <property type="project" value="InterPro"/>
</dbReference>
<evidence type="ECO:0000256" key="1">
    <source>
        <dbReference type="ARBA" id="ARBA00004651"/>
    </source>
</evidence>
<dbReference type="Proteomes" id="UP000028252">
    <property type="component" value="Unassembled WGS sequence"/>
</dbReference>
<dbReference type="AlphaFoldDB" id="A0A081G287"/>
<dbReference type="Gene3D" id="1.10.3470.10">
    <property type="entry name" value="ABC transporter involved in vitamin B12 uptake, BtuC"/>
    <property type="match status" value="1"/>
</dbReference>
<comment type="similarity">
    <text evidence="2">Belongs to the binding-protein-dependent transport system permease family. FecCD subfamily.</text>
</comment>
<comment type="subcellular location">
    <subcellularLocation>
        <location evidence="1">Cell membrane</location>
        <topology evidence="1">Multi-pass membrane protein</topology>
    </subcellularLocation>
</comment>
<feature type="transmembrane region" description="Helical" evidence="8">
    <location>
        <begin position="58"/>
        <end position="79"/>
    </location>
</feature>
<accession>A0A081G287</accession>
<sequence>MPATHLSPVTVRLILIAALVLVSAISLNYGALDLGAQAWLNPQGDQGRVLYQLRLPRLLLSLLAGALLATTGAAAQALFRNPLADPSLIGVSAGASLSVVGLMVLAGGWLLEHRLDPVILPLAAFLGGLASTLLVVRLSRTLSGISVTTLLLTGMAINAIAISGIGALKYLSDADTLREASFWLLGNLSADGWMPVLVLIVVAFPVLMLLAREGHELNLLLLGVSQAQLLGVDVQSLQRRLVLLCALGVGAVVAFGGLISFVGLIVPHLIRLLCGPDNRYLLTHSALLGALFMVLADLLSRMLVSPAELPVGILTALIGGPVFLSILVYRLRSGGVDA</sequence>
<dbReference type="PATRIC" id="fig|1232683.4.peg.586"/>
<organism evidence="9 10">
    <name type="scientific">Marinobacterium lacunae</name>
    <dbReference type="NCBI Taxonomy" id="1232683"/>
    <lineage>
        <taxon>Bacteria</taxon>
        <taxon>Pseudomonadati</taxon>
        <taxon>Pseudomonadota</taxon>
        <taxon>Gammaproteobacteria</taxon>
        <taxon>Oceanospirillales</taxon>
        <taxon>Oceanospirillaceae</taxon>
        <taxon>Marinobacterium</taxon>
    </lineage>
</organism>
<name>A0A081G287_9GAMM</name>
<feature type="transmembrane region" description="Helical" evidence="8">
    <location>
        <begin position="192"/>
        <end position="211"/>
    </location>
</feature>
<dbReference type="RefSeq" id="WP_051692382.1">
    <property type="nucleotide sequence ID" value="NZ_JMQN01000013.1"/>
</dbReference>
<evidence type="ECO:0000256" key="8">
    <source>
        <dbReference type="SAM" id="Phobius"/>
    </source>
</evidence>
<dbReference type="EMBL" id="JMQN01000013">
    <property type="protein sequence ID" value="KEA64892.1"/>
    <property type="molecule type" value="Genomic_DNA"/>
</dbReference>
<dbReference type="SUPFAM" id="SSF81345">
    <property type="entry name" value="ABC transporter involved in vitamin B12 uptake, BtuC"/>
    <property type="match status" value="1"/>
</dbReference>
<evidence type="ECO:0000256" key="3">
    <source>
        <dbReference type="ARBA" id="ARBA00022448"/>
    </source>
</evidence>